<comment type="caution">
    <text evidence="2">The sequence shown here is derived from an EMBL/GenBank/DDBJ whole genome shotgun (WGS) entry which is preliminary data.</text>
</comment>
<dbReference type="Proteomes" id="UP000604825">
    <property type="component" value="Unassembled WGS sequence"/>
</dbReference>
<keyword evidence="3" id="KW-1185">Reference proteome</keyword>
<gene>
    <name evidence="2" type="ORF">NCGR_LOCUS45042</name>
</gene>
<dbReference type="AlphaFoldDB" id="A0A811QYU0"/>
<name>A0A811QYU0_9POAL</name>
<organism evidence="2 3">
    <name type="scientific">Miscanthus lutarioriparius</name>
    <dbReference type="NCBI Taxonomy" id="422564"/>
    <lineage>
        <taxon>Eukaryota</taxon>
        <taxon>Viridiplantae</taxon>
        <taxon>Streptophyta</taxon>
        <taxon>Embryophyta</taxon>
        <taxon>Tracheophyta</taxon>
        <taxon>Spermatophyta</taxon>
        <taxon>Magnoliopsida</taxon>
        <taxon>Liliopsida</taxon>
        <taxon>Poales</taxon>
        <taxon>Poaceae</taxon>
        <taxon>PACMAD clade</taxon>
        <taxon>Panicoideae</taxon>
        <taxon>Andropogonodae</taxon>
        <taxon>Andropogoneae</taxon>
        <taxon>Saccharinae</taxon>
        <taxon>Miscanthus</taxon>
    </lineage>
</organism>
<sequence length="200" mass="21789">MTKLAAKRLQDNPAVIIPDHLQVTKTECVSLSFGSFGSGAFSGLLPRKATDRNVEFPAREESAPVDQIDARNQDYYESDAVTSQADKNLEAMLGANMENVDAPSVSQANELRQDVLDPSGLQYDVPSVSSHAYSNTNASQPSTMEDPQGNNQAHTLSHLSNLMFQVNNTDNLYALLILFSTMCDSLDEKLAYSTTVLVIV</sequence>
<dbReference type="PANTHER" id="PTHR46445">
    <property type="entry name" value="RNA POLYMERASE II DEGRADATION FACTOR-LIKE PROTEIN (DUF1296)"/>
    <property type="match status" value="1"/>
</dbReference>
<dbReference type="PANTHER" id="PTHR46445:SF3">
    <property type="entry name" value="RNA POLYMERASE II DEGRADATION FACTOR-LIKE PROTEIN (DUF1296)-RELATED"/>
    <property type="match status" value="1"/>
</dbReference>
<dbReference type="OrthoDB" id="762072at2759"/>
<proteinExistence type="predicted"/>
<accession>A0A811QYU0</accession>
<evidence type="ECO:0000313" key="2">
    <source>
        <dbReference type="EMBL" id="CAD6261651.1"/>
    </source>
</evidence>
<protein>
    <submittedName>
        <fullName evidence="2">Uncharacterized protein</fullName>
    </submittedName>
</protein>
<evidence type="ECO:0000313" key="3">
    <source>
        <dbReference type="Proteomes" id="UP000604825"/>
    </source>
</evidence>
<evidence type="ECO:0000256" key="1">
    <source>
        <dbReference type="SAM" id="MobiDB-lite"/>
    </source>
</evidence>
<dbReference type="EMBL" id="CAJGYO010000012">
    <property type="protein sequence ID" value="CAD6261651.1"/>
    <property type="molecule type" value="Genomic_DNA"/>
</dbReference>
<feature type="region of interest" description="Disordered" evidence="1">
    <location>
        <begin position="129"/>
        <end position="152"/>
    </location>
</feature>
<reference evidence="2" key="1">
    <citation type="submission" date="2020-10" db="EMBL/GenBank/DDBJ databases">
        <authorList>
            <person name="Han B."/>
            <person name="Lu T."/>
            <person name="Zhao Q."/>
            <person name="Huang X."/>
            <person name="Zhao Y."/>
        </authorList>
    </citation>
    <scope>NUCLEOTIDE SEQUENCE</scope>
</reference>